<keyword evidence="1" id="KW-0175">Coiled coil</keyword>
<gene>
    <name evidence="2" type="ORF">CSCA_3017</name>
</gene>
<organism evidence="2 3">
    <name type="scientific">Clostridium scatologenes</name>
    <dbReference type="NCBI Taxonomy" id="1548"/>
    <lineage>
        <taxon>Bacteria</taxon>
        <taxon>Bacillati</taxon>
        <taxon>Bacillota</taxon>
        <taxon>Clostridia</taxon>
        <taxon>Eubacteriales</taxon>
        <taxon>Clostridiaceae</taxon>
        <taxon>Clostridium</taxon>
    </lineage>
</organism>
<keyword evidence="3" id="KW-1185">Reference proteome</keyword>
<dbReference type="HOGENOM" id="CLU_017434_1_0_9"/>
<evidence type="ECO:0000313" key="2">
    <source>
        <dbReference type="EMBL" id="AKA70142.1"/>
    </source>
</evidence>
<dbReference type="STRING" id="1548.CSCA_3017"/>
<sequence>METNKEYLELVNEARNKQIKLTQQNYKDLKDIFKQASKELSIKSSSAKNKSLTKRFLQDYIKQLRKITKSISSESEKSIEDSIIKSANNATDIQLDFFNIIDEKYNLNLKESFTSMFSKVPIEAISEIISGNFYKDGTGLSKRIWWNEKKVNGDIDYIIQQGIEQKKSIYDLSKDLETYINPQAKKDWNWKNVYPGVGNKMVDYNAQRLARTSINHAYFLSNTRSCEANPFINVMHWELSLQHSIRMHGRTDICDTYANNDDGYGRGNFLIKNLPTPHPQCLCTQYGVVEDDLENIGTRLNAWVNGKPDKQLDDYLKGHK</sequence>
<dbReference type="Proteomes" id="UP000033115">
    <property type="component" value="Chromosome"/>
</dbReference>
<feature type="coiled-coil region" evidence="1">
    <location>
        <begin position="4"/>
        <end position="39"/>
    </location>
</feature>
<protein>
    <submittedName>
        <fullName evidence="2">Uncharacterized protein</fullName>
    </submittedName>
</protein>
<reference evidence="2 3" key="1">
    <citation type="journal article" date="2015" name="J. Biotechnol.">
        <title>Complete genome sequence of a malodorant-producing acetogen, Clostridium scatologenes ATCC 25775(T).</title>
        <authorList>
            <person name="Zhu Z."/>
            <person name="Guo T."/>
            <person name="Zheng H."/>
            <person name="Song T."/>
            <person name="Ouyang P."/>
            <person name="Xie J."/>
        </authorList>
    </citation>
    <scope>NUCLEOTIDE SEQUENCE [LARGE SCALE GENOMIC DNA]</scope>
    <source>
        <strain evidence="2 3">ATCC 25775</strain>
    </source>
</reference>
<dbReference type="AlphaFoldDB" id="A0A0E3JPB4"/>
<dbReference type="KEGG" id="csq:CSCA_3017"/>
<evidence type="ECO:0000313" key="3">
    <source>
        <dbReference type="Proteomes" id="UP000033115"/>
    </source>
</evidence>
<proteinExistence type="predicted"/>
<dbReference type="RefSeq" id="WP_029160933.1">
    <property type="nucleotide sequence ID" value="NZ_CP009933.1"/>
</dbReference>
<evidence type="ECO:0000256" key="1">
    <source>
        <dbReference type="SAM" id="Coils"/>
    </source>
</evidence>
<name>A0A0E3JPB4_CLOSL</name>
<accession>A0A0E3JPB4</accession>
<dbReference type="EMBL" id="CP009933">
    <property type="protein sequence ID" value="AKA70142.1"/>
    <property type="molecule type" value="Genomic_DNA"/>
</dbReference>